<sequence>MEDKERYVRQAAAESLGKIGQGSEKVIDAL</sequence>
<dbReference type="EMBL" id="JSWE01000087">
    <property type="protein sequence ID" value="KIE05703.1"/>
    <property type="molecule type" value="Genomic_DNA"/>
</dbReference>
<accession>A0A0C1QNS8</accession>
<protein>
    <recommendedName>
        <fullName evidence="3">HEAT repeat domain-containing protein</fullName>
    </recommendedName>
</protein>
<reference evidence="1 2" key="1">
    <citation type="submission" date="2014-11" db="EMBL/GenBank/DDBJ databases">
        <title>A Rickettsiales Symbiont of Amoebae With Ancient Features.</title>
        <authorList>
            <person name="Schulz F."/>
            <person name="Martijn J."/>
            <person name="Wascher F."/>
            <person name="Kostanjsek R."/>
            <person name="Ettema T.J."/>
            <person name="Horn M."/>
        </authorList>
    </citation>
    <scope>NUCLEOTIDE SEQUENCE [LARGE SCALE GENOMIC DNA]</scope>
    <source>
        <strain evidence="1 2">UWC36</strain>
    </source>
</reference>
<evidence type="ECO:0000313" key="2">
    <source>
        <dbReference type="Proteomes" id="UP000031258"/>
    </source>
</evidence>
<dbReference type="AlphaFoldDB" id="A0A0C1QNS8"/>
<dbReference type="Proteomes" id="UP000031258">
    <property type="component" value="Unassembled WGS sequence"/>
</dbReference>
<dbReference type="Gene3D" id="1.25.10.10">
    <property type="entry name" value="Leucine-rich Repeat Variant"/>
    <property type="match status" value="1"/>
</dbReference>
<dbReference type="InterPro" id="IPR011989">
    <property type="entry name" value="ARM-like"/>
</dbReference>
<organism evidence="1 2">
    <name type="scientific">Candidatus Jidaibacter acanthamoebae</name>
    <dbReference type="NCBI Taxonomy" id="86105"/>
    <lineage>
        <taxon>Bacteria</taxon>
        <taxon>Pseudomonadati</taxon>
        <taxon>Pseudomonadota</taxon>
        <taxon>Alphaproteobacteria</taxon>
        <taxon>Rickettsiales</taxon>
        <taxon>Candidatus Midichloriaceae</taxon>
        <taxon>Candidatus Jidaibacter</taxon>
    </lineage>
</organism>
<dbReference type="OrthoDB" id="134770at2"/>
<keyword evidence="2" id="KW-1185">Reference proteome</keyword>
<feature type="non-terminal residue" evidence="1">
    <location>
        <position position="30"/>
    </location>
</feature>
<comment type="caution">
    <text evidence="1">The sequence shown here is derived from an EMBL/GenBank/DDBJ whole genome shotgun (WGS) entry which is preliminary data.</text>
</comment>
<evidence type="ECO:0000313" key="1">
    <source>
        <dbReference type="EMBL" id="KIE05703.1"/>
    </source>
</evidence>
<gene>
    <name evidence="1" type="ORF">NF27_DK00020</name>
</gene>
<proteinExistence type="predicted"/>
<evidence type="ECO:0008006" key="3">
    <source>
        <dbReference type="Google" id="ProtNLM"/>
    </source>
</evidence>
<name>A0A0C1QNS8_9RICK</name>